<dbReference type="EMBL" id="JAZBJQ010000022">
    <property type="protein sequence ID" value="MEE4587054.1"/>
    <property type="molecule type" value="Genomic_DNA"/>
</dbReference>
<evidence type="ECO:0000313" key="3">
    <source>
        <dbReference type="Proteomes" id="UP001354649"/>
    </source>
</evidence>
<dbReference type="AlphaFoldDB" id="A0ABD5JIS1"/>
<protein>
    <submittedName>
        <fullName evidence="2">Uncharacterized protein</fullName>
    </submittedName>
</protein>
<dbReference type="Pfam" id="PF06810">
    <property type="entry name" value="Phage_scaffold"/>
    <property type="match status" value="1"/>
</dbReference>
<reference evidence="2 3" key="1">
    <citation type="submission" date="2023-11" db="EMBL/GenBank/DDBJ databases">
        <title>30 novel species of actinomycetes from the DSMZ collection.</title>
        <authorList>
            <person name="Nouioui I."/>
        </authorList>
    </citation>
    <scope>NUCLEOTIDE SEQUENCE [LARGE SCALE GENOMIC DNA]</scope>
    <source>
        <strain evidence="2 3">DSM 41602</strain>
    </source>
</reference>
<feature type="compositionally biased region" description="Basic and acidic residues" evidence="1">
    <location>
        <begin position="1"/>
        <end position="10"/>
    </location>
</feature>
<accession>A0ABD5JIS1</accession>
<organism evidence="2 3">
    <name type="scientific">Streptomyces antimycoticus</name>
    <dbReference type="NCBI Taxonomy" id="68175"/>
    <lineage>
        <taxon>Bacteria</taxon>
        <taxon>Bacillati</taxon>
        <taxon>Actinomycetota</taxon>
        <taxon>Actinomycetes</taxon>
        <taxon>Kitasatosporales</taxon>
        <taxon>Streptomycetaceae</taxon>
        <taxon>Streptomyces</taxon>
        <taxon>Streptomyces violaceusniger group</taxon>
    </lineage>
</organism>
<evidence type="ECO:0000256" key="1">
    <source>
        <dbReference type="SAM" id="MobiDB-lite"/>
    </source>
</evidence>
<evidence type="ECO:0000313" key="2">
    <source>
        <dbReference type="EMBL" id="MEE4587054.1"/>
    </source>
</evidence>
<comment type="caution">
    <text evidence="2">The sequence shown here is derived from an EMBL/GenBank/DDBJ whole genome shotgun (WGS) entry which is preliminary data.</text>
</comment>
<gene>
    <name evidence="2" type="ORF">V2K49_28720</name>
</gene>
<feature type="region of interest" description="Disordered" evidence="1">
    <location>
        <begin position="99"/>
        <end position="128"/>
    </location>
</feature>
<dbReference type="InterPro" id="IPR009636">
    <property type="entry name" value="SCAF"/>
</dbReference>
<feature type="region of interest" description="Disordered" evidence="1">
    <location>
        <begin position="1"/>
        <end position="31"/>
    </location>
</feature>
<dbReference type="Proteomes" id="UP001354649">
    <property type="component" value="Unassembled WGS sequence"/>
</dbReference>
<sequence>MTEQQDRPNDIEAMQSALQKANAEAQKHREQRNTYRGLATRLMAEKTLSEAGLTNSKVAKYLDFSQVTVTDTGELEGLTEQLEALKVDLPELFGVTKRVSGGGDAADKPPVSARPKSSAEIIAQQMNS</sequence>
<name>A0ABD5JIS1_9ACTN</name>
<proteinExistence type="predicted"/>